<dbReference type="Proteomes" id="UP000007392">
    <property type="component" value="Chromosome"/>
</dbReference>
<dbReference type="PANTHER" id="PTHR45528:SF1">
    <property type="entry name" value="SENSOR HISTIDINE KINASE CPXA"/>
    <property type="match status" value="1"/>
</dbReference>
<dbReference type="GO" id="GO:0005886">
    <property type="term" value="C:plasma membrane"/>
    <property type="evidence" value="ECO:0007669"/>
    <property type="project" value="UniProtKB-SubCell"/>
</dbReference>
<dbReference type="PROSITE" id="PS50109">
    <property type="entry name" value="HIS_KIN"/>
    <property type="match status" value="1"/>
</dbReference>
<comment type="catalytic activity">
    <reaction evidence="1">
        <text>ATP + protein L-histidine = ADP + protein N-phospho-L-histidine.</text>
        <dbReference type="EC" id="2.7.13.3"/>
    </reaction>
</comment>
<dbReference type="CDD" id="cd00082">
    <property type="entry name" value="HisKA"/>
    <property type="match status" value="1"/>
</dbReference>
<feature type="transmembrane region" description="Helical" evidence="14">
    <location>
        <begin position="7"/>
        <end position="33"/>
    </location>
</feature>
<dbReference type="Pfam" id="PF00512">
    <property type="entry name" value="HisKA"/>
    <property type="match status" value="1"/>
</dbReference>
<dbReference type="KEGG" id="pmw:B2K_21325"/>
<keyword evidence="5" id="KW-0597">Phosphoprotein</keyword>
<dbReference type="SMART" id="SM00388">
    <property type="entry name" value="HisKA"/>
    <property type="match status" value="1"/>
</dbReference>
<dbReference type="EMBL" id="CP003422">
    <property type="protein sequence ID" value="AFH63212.1"/>
    <property type="molecule type" value="Genomic_DNA"/>
</dbReference>
<organism evidence="17 18">
    <name type="scientific">Paenibacillus mucilaginosus K02</name>
    <dbReference type="NCBI Taxonomy" id="997761"/>
    <lineage>
        <taxon>Bacteria</taxon>
        <taxon>Bacillati</taxon>
        <taxon>Bacillota</taxon>
        <taxon>Bacilli</taxon>
        <taxon>Bacillales</taxon>
        <taxon>Paenibacillaceae</taxon>
        <taxon>Paenibacillus</taxon>
    </lineage>
</organism>
<feature type="transmembrane region" description="Helical" evidence="14">
    <location>
        <begin position="163"/>
        <end position="186"/>
    </location>
</feature>
<dbReference type="PATRIC" id="fig|997761.3.peg.4186"/>
<dbReference type="InterPro" id="IPR036097">
    <property type="entry name" value="HisK_dim/P_sf"/>
</dbReference>
<accession>I0BLG5</accession>
<dbReference type="InterPro" id="IPR003661">
    <property type="entry name" value="HisK_dim/P_dom"/>
</dbReference>
<evidence type="ECO:0000259" key="15">
    <source>
        <dbReference type="PROSITE" id="PS50109"/>
    </source>
</evidence>
<feature type="domain" description="HAMP" evidence="16">
    <location>
        <begin position="192"/>
        <end position="244"/>
    </location>
</feature>
<evidence type="ECO:0000256" key="1">
    <source>
        <dbReference type="ARBA" id="ARBA00000085"/>
    </source>
</evidence>
<keyword evidence="6" id="KW-0808">Transferase</keyword>
<dbReference type="PROSITE" id="PS50885">
    <property type="entry name" value="HAMP"/>
    <property type="match status" value="1"/>
</dbReference>
<gene>
    <name evidence="17" type="ORF">B2K_21325</name>
</gene>
<dbReference type="Gene3D" id="3.30.565.10">
    <property type="entry name" value="Histidine kinase-like ATPase, C-terminal domain"/>
    <property type="match status" value="1"/>
</dbReference>
<dbReference type="FunFam" id="3.30.565.10:FF:000006">
    <property type="entry name" value="Sensor histidine kinase WalK"/>
    <property type="match status" value="1"/>
</dbReference>
<dbReference type="CDD" id="cd00075">
    <property type="entry name" value="HATPase"/>
    <property type="match status" value="1"/>
</dbReference>
<dbReference type="SUPFAM" id="SSF47384">
    <property type="entry name" value="Homodimeric domain of signal transducing histidine kinase"/>
    <property type="match status" value="1"/>
</dbReference>
<dbReference type="AlphaFoldDB" id="I0BLG5"/>
<dbReference type="InterPro" id="IPR050398">
    <property type="entry name" value="HssS/ArlS-like"/>
</dbReference>
<name>I0BLG5_9BACL</name>
<protein>
    <recommendedName>
        <fullName evidence="3">histidine kinase</fullName>
        <ecNumber evidence="3">2.7.13.3</ecNumber>
    </recommendedName>
</protein>
<evidence type="ECO:0000256" key="12">
    <source>
        <dbReference type="ARBA" id="ARBA00023012"/>
    </source>
</evidence>
<dbReference type="PRINTS" id="PR00344">
    <property type="entry name" value="BCTRLSENSOR"/>
</dbReference>
<keyword evidence="7 14" id="KW-0812">Transmembrane</keyword>
<keyword evidence="8" id="KW-0547">Nucleotide-binding</keyword>
<keyword evidence="10" id="KW-0067">ATP-binding</keyword>
<evidence type="ECO:0000256" key="7">
    <source>
        <dbReference type="ARBA" id="ARBA00022692"/>
    </source>
</evidence>
<keyword evidence="4" id="KW-1003">Cell membrane</keyword>
<evidence type="ECO:0000256" key="2">
    <source>
        <dbReference type="ARBA" id="ARBA00004651"/>
    </source>
</evidence>
<evidence type="ECO:0000313" key="18">
    <source>
        <dbReference type="Proteomes" id="UP000007392"/>
    </source>
</evidence>
<dbReference type="Gene3D" id="6.10.340.10">
    <property type="match status" value="1"/>
</dbReference>
<proteinExistence type="predicted"/>
<dbReference type="InterPro" id="IPR003594">
    <property type="entry name" value="HATPase_dom"/>
</dbReference>
<dbReference type="HOGENOM" id="CLU_000445_89_6_9"/>
<keyword evidence="12" id="KW-0902">Two-component regulatory system</keyword>
<dbReference type="GO" id="GO:0005524">
    <property type="term" value="F:ATP binding"/>
    <property type="evidence" value="ECO:0007669"/>
    <property type="project" value="UniProtKB-KW"/>
</dbReference>
<evidence type="ECO:0000256" key="5">
    <source>
        <dbReference type="ARBA" id="ARBA00022553"/>
    </source>
</evidence>
<dbReference type="OrthoDB" id="335833at2"/>
<dbReference type="EC" id="2.7.13.3" evidence="3"/>
<dbReference type="InterPro" id="IPR003660">
    <property type="entry name" value="HAMP_dom"/>
</dbReference>
<evidence type="ECO:0000256" key="8">
    <source>
        <dbReference type="ARBA" id="ARBA00022741"/>
    </source>
</evidence>
<evidence type="ECO:0000256" key="13">
    <source>
        <dbReference type="ARBA" id="ARBA00023136"/>
    </source>
</evidence>
<dbReference type="SMART" id="SM00387">
    <property type="entry name" value="HATPase_c"/>
    <property type="match status" value="1"/>
</dbReference>
<dbReference type="Gene3D" id="1.10.287.130">
    <property type="match status" value="1"/>
</dbReference>
<dbReference type="SMART" id="SM00304">
    <property type="entry name" value="HAMP"/>
    <property type="match status" value="1"/>
</dbReference>
<dbReference type="CDD" id="cd06225">
    <property type="entry name" value="HAMP"/>
    <property type="match status" value="1"/>
</dbReference>
<evidence type="ECO:0000256" key="9">
    <source>
        <dbReference type="ARBA" id="ARBA00022777"/>
    </source>
</evidence>
<evidence type="ECO:0000313" key="17">
    <source>
        <dbReference type="EMBL" id="AFH63212.1"/>
    </source>
</evidence>
<dbReference type="RefSeq" id="WP_014651517.1">
    <property type="nucleotide sequence ID" value="NC_017672.3"/>
</dbReference>
<feature type="domain" description="Histidine kinase" evidence="15">
    <location>
        <begin position="259"/>
        <end position="478"/>
    </location>
</feature>
<dbReference type="InterPro" id="IPR036890">
    <property type="entry name" value="HATPase_C_sf"/>
</dbReference>
<evidence type="ECO:0000256" key="4">
    <source>
        <dbReference type="ARBA" id="ARBA00022475"/>
    </source>
</evidence>
<sequence length="483" mass="54356">MQLTKRFFLMNTLAVLLSIALTALAAVIFVAVYTELFGREAQIRQWERAFEVRTGLSEIQREAMTRDFGGVADPSYQQELSQRVKALGAHAILLKNREVLFATRTFSQPDVEKSLLLTAVSPHEDTVELDGTTYLVARASYELPSGEDGVLLLLAPLKLNTSFYLLLGSFVVGFFVLTFLLLNAWVSYRFSRGIILPVTRLRNAAVHISRGDLDFGIAEEGDDEVRELCRTLELMRIKLKESVYLQQKYDENRNFLVSSISHDLKTPVTSIKGYIEGIIDGVARTPEKRAEYLETARSKAVLVNTMIDDLLLYSKLDLQQLPYHFERTDLYRYFEDCAAEYRHEFELAGITLEFVSELSAPAAVYIDRERLKRVIQNILDNAAKYVNQADGRVELRLRETRTSAIIEIRDNGPGIPEGDLPHIFDRFYRVDASRKNADGSGLGLAIAKQIVEGHGGTIWARSAPGEGTRIMISLKKSGMGETT</sequence>
<dbReference type="GO" id="GO:0000155">
    <property type="term" value="F:phosphorelay sensor kinase activity"/>
    <property type="evidence" value="ECO:0007669"/>
    <property type="project" value="InterPro"/>
</dbReference>
<evidence type="ECO:0000256" key="3">
    <source>
        <dbReference type="ARBA" id="ARBA00012438"/>
    </source>
</evidence>
<dbReference type="Pfam" id="PF02518">
    <property type="entry name" value="HATPase_c"/>
    <property type="match status" value="1"/>
</dbReference>
<dbReference type="PANTHER" id="PTHR45528">
    <property type="entry name" value="SENSOR HISTIDINE KINASE CPXA"/>
    <property type="match status" value="1"/>
</dbReference>
<dbReference type="InterPro" id="IPR004358">
    <property type="entry name" value="Sig_transdc_His_kin-like_C"/>
</dbReference>
<evidence type="ECO:0000256" key="11">
    <source>
        <dbReference type="ARBA" id="ARBA00022989"/>
    </source>
</evidence>
<evidence type="ECO:0000259" key="16">
    <source>
        <dbReference type="PROSITE" id="PS50885"/>
    </source>
</evidence>
<comment type="subcellular location">
    <subcellularLocation>
        <location evidence="2">Cell membrane</location>
        <topology evidence="2">Multi-pass membrane protein</topology>
    </subcellularLocation>
</comment>
<dbReference type="Pfam" id="PF00672">
    <property type="entry name" value="HAMP"/>
    <property type="match status" value="1"/>
</dbReference>
<evidence type="ECO:0000256" key="14">
    <source>
        <dbReference type="SAM" id="Phobius"/>
    </source>
</evidence>
<dbReference type="InterPro" id="IPR005467">
    <property type="entry name" value="His_kinase_dom"/>
</dbReference>
<keyword evidence="13 14" id="KW-0472">Membrane</keyword>
<keyword evidence="11 14" id="KW-1133">Transmembrane helix</keyword>
<reference evidence="17 18" key="1">
    <citation type="submission" date="2013-06" db="EMBL/GenBank/DDBJ databases">
        <title>Complete genome sequence of Paenibacillus mucilaginosus K02.</title>
        <authorList>
            <person name="Xiao B."/>
            <person name="Sun L."/>
            <person name="Xiao L."/>
            <person name="Lian B."/>
        </authorList>
    </citation>
    <scope>NUCLEOTIDE SEQUENCE [LARGE SCALE GENOMIC DNA]</scope>
    <source>
        <strain evidence="17 18">K02</strain>
    </source>
</reference>
<evidence type="ECO:0000256" key="6">
    <source>
        <dbReference type="ARBA" id="ARBA00022679"/>
    </source>
</evidence>
<dbReference type="SUPFAM" id="SSF158472">
    <property type="entry name" value="HAMP domain-like"/>
    <property type="match status" value="1"/>
</dbReference>
<dbReference type="SUPFAM" id="SSF55874">
    <property type="entry name" value="ATPase domain of HSP90 chaperone/DNA topoisomerase II/histidine kinase"/>
    <property type="match status" value="1"/>
</dbReference>
<evidence type="ECO:0000256" key="10">
    <source>
        <dbReference type="ARBA" id="ARBA00022840"/>
    </source>
</evidence>
<keyword evidence="9 17" id="KW-0418">Kinase</keyword>